<keyword evidence="2" id="KW-1185">Reference proteome</keyword>
<proteinExistence type="predicted"/>
<organism evidence="1 2">
    <name type="scientific">Lepagella muris</name>
    <dbReference type="NCBI Taxonomy" id="3032870"/>
    <lineage>
        <taxon>Bacteria</taxon>
        <taxon>Pseudomonadati</taxon>
        <taxon>Bacteroidota</taxon>
        <taxon>Bacteroidia</taxon>
        <taxon>Bacteroidales</taxon>
        <taxon>Muribaculaceae</taxon>
        <taxon>Lepagella</taxon>
    </lineage>
</organism>
<dbReference type="EMBL" id="SRYB01000051">
    <property type="protein sequence ID" value="TGY75812.1"/>
    <property type="molecule type" value="Genomic_DNA"/>
</dbReference>
<comment type="caution">
    <text evidence="1">The sequence shown here is derived from an EMBL/GenBank/DDBJ whole genome shotgun (WGS) entry which is preliminary data.</text>
</comment>
<name>A0AC61RE77_9BACT</name>
<protein>
    <submittedName>
        <fullName evidence="1">Uncharacterized protein</fullName>
    </submittedName>
</protein>
<accession>A0AC61RE77</accession>
<reference evidence="1" key="1">
    <citation type="submission" date="2019-04" db="EMBL/GenBank/DDBJ databases">
        <title>Microbes associate with the intestines of laboratory mice.</title>
        <authorList>
            <person name="Navarre W."/>
            <person name="Wong E."/>
            <person name="Huang K."/>
            <person name="Tropini C."/>
            <person name="Ng K."/>
            <person name="Yu B."/>
        </authorList>
    </citation>
    <scope>NUCLEOTIDE SEQUENCE</scope>
    <source>
        <strain evidence="1">NM04_E33</strain>
    </source>
</reference>
<dbReference type="Proteomes" id="UP000306319">
    <property type="component" value="Unassembled WGS sequence"/>
</dbReference>
<gene>
    <name evidence="1" type="ORF">E5331_19445</name>
</gene>
<evidence type="ECO:0000313" key="2">
    <source>
        <dbReference type="Proteomes" id="UP000306319"/>
    </source>
</evidence>
<evidence type="ECO:0000313" key="1">
    <source>
        <dbReference type="EMBL" id="TGY75812.1"/>
    </source>
</evidence>
<sequence length="680" mass="77117">MKRISIILTLLSASTYMRAQQEIPDSIGSQNLQEIVVKGERPQIKGEDGIMVVDLPTIVKDKPVTNILEALGYLPGVVSNGGEIGLSGASSVSIIINGEPTTMPLQNLYQLLYSTPVERLKNVEIMYSAPAKYHVNGAVINIVMRTPRPLDGLMGQATLGYNQANYASYSGGLNAAYAVKDWTFDMNWSLVRKQSYNRQETYSNHRLDGTLHNIEDDMSQIGKAWTNLVYAAAAYKKLKFSYNGQITSGIRNMSLAAGTFGDFKNIYEGLSPTSYHNIALRYETPFGLTIGGDYTHYYENRCQNLFRGDVEQINSENYQNITRWHAYLDQEHSIGVWTLGYGVDYQHSDDKSRQTYIFPQQRGFDNTLREDVASAYIGGQASFACGLSFNASLKAEYFHNDYRHNWNMIPQLGATYYETPKSIFQLNVSTQRVYPSYWELHGGTSYINDYSVILGNPTLQPYMNYSGQLSYIFRQKYAATLYALYADDYFVQLPYQSTSDLHLIFQTLNLDYSRTVGLQLHLPFDVKNVWNVTATLNVYHARQKSVKFHDLSFDNKRWGIYAGWDNTIRFTPTSPVSLSVSASYMAGMIQGGGCMDPLWKIDAGIKWQFGKKRCCEIDLKATDIFNICNPTFKIDFSGQDYCMKSHDMNHNIKCTFVWRFNGFKPKNEVNIDTSRFGAGQ</sequence>